<dbReference type="InterPro" id="IPR023485">
    <property type="entry name" value="Ptyr_pPase"/>
</dbReference>
<organism evidence="2 3">
    <name type="scientific">Spirosoma endophyticum</name>
    <dbReference type="NCBI Taxonomy" id="662367"/>
    <lineage>
        <taxon>Bacteria</taxon>
        <taxon>Pseudomonadati</taxon>
        <taxon>Bacteroidota</taxon>
        <taxon>Cytophagia</taxon>
        <taxon>Cytophagales</taxon>
        <taxon>Cytophagaceae</taxon>
        <taxon>Spirosoma</taxon>
    </lineage>
</organism>
<reference evidence="2 3" key="1">
    <citation type="submission" date="2016-10" db="EMBL/GenBank/DDBJ databases">
        <authorList>
            <person name="de Groot N.N."/>
        </authorList>
    </citation>
    <scope>NUCLEOTIDE SEQUENCE [LARGE SCALE GENOMIC DNA]</scope>
    <source>
        <strain evidence="2 3">DSM 26130</strain>
    </source>
</reference>
<accession>A0A1I1TEB8</accession>
<dbReference type="Proteomes" id="UP000198598">
    <property type="component" value="Unassembled WGS sequence"/>
</dbReference>
<evidence type="ECO:0000313" key="3">
    <source>
        <dbReference type="Proteomes" id="UP000198598"/>
    </source>
</evidence>
<proteinExistence type="predicted"/>
<dbReference type="RefSeq" id="WP_093828034.1">
    <property type="nucleotide sequence ID" value="NZ_FOLQ01000005.1"/>
</dbReference>
<dbReference type="AlphaFoldDB" id="A0A1I1TEB8"/>
<sequence length="106" mass="12280">MNLVFVCSRNQWRSPTAEAIYKNHADYTAKSAGTELSARIKLTAKLLEWADLIFVMEKRHKQRIIDKFPDTVRSKQLIVLDIPDDYGYMNEELIESIKSSVSPYLD</sequence>
<gene>
    <name evidence="2" type="ORF">SAMN05216167_105437</name>
</gene>
<keyword evidence="3" id="KW-1185">Reference proteome</keyword>
<name>A0A1I1TEB8_9BACT</name>
<dbReference type="InterPro" id="IPR036196">
    <property type="entry name" value="Ptyr_pPase_sf"/>
</dbReference>
<protein>
    <submittedName>
        <fullName evidence="2">Protein-tyrosine phosphatase</fullName>
    </submittedName>
</protein>
<evidence type="ECO:0000259" key="1">
    <source>
        <dbReference type="SMART" id="SM00226"/>
    </source>
</evidence>
<dbReference type="STRING" id="662367.SAMN05216167_105437"/>
<dbReference type="Gene3D" id="3.40.50.2300">
    <property type="match status" value="2"/>
</dbReference>
<dbReference type="InterPro" id="IPR016919">
    <property type="entry name" value="UCP029416_PTP"/>
</dbReference>
<dbReference type="SUPFAM" id="SSF52788">
    <property type="entry name" value="Phosphotyrosine protein phosphatases I"/>
    <property type="match status" value="1"/>
</dbReference>
<dbReference type="PIRSF" id="PIRSF029416">
    <property type="entry name" value="UCP029416_PTP"/>
    <property type="match status" value="1"/>
</dbReference>
<dbReference type="SMART" id="SM00226">
    <property type="entry name" value="LMWPc"/>
    <property type="match status" value="1"/>
</dbReference>
<evidence type="ECO:0000313" key="2">
    <source>
        <dbReference type="EMBL" id="SFD56932.1"/>
    </source>
</evidence>
<dbReference type="OrthoDB" id="7210484at2"/>
<feature type="domain" description="Phosphotyrosine protein phosphatase I" evidence="1">
    <location>
        <begin position="1"/>
        <end position="103"/>
    </location>
</feature>
<dbReference type="EMBL" id="FOLQ01000005">
    <property type="protein sequence ID" value="SFD56932.1"/>
    <property type="molecule type" value="Genomic_DNA"/>
</dbReference>